<evidence type="ECO:0000313" key="2">
    <source>
        <dbReference type="Proteomes" id="UP000053424"/>
    </source>
</evidence>
<reference evidence="2" key="2">
    <citation type="submission" date="2015-01" db="EMBL/GenBank/DDBJ databases">
        <title>Evolutionary Origins and Diversification of the Mycorrhizal Mutualists.</title>
        <authorList>
            <consortium name="DOE Joint Genome Institute"/>
            <consortium name="Mycorrhizal Genomics Consortium"/>
            <person name="Kohler A."/>
            <person name="Kuo A."/>
            <person name="Nagy L.G."/>
            <person name="Floudas D."/>
            <person name="Copeland A."/>
            <person name="Barry K.W."/>
            <person name="Cichocki N."/>
            <person name="Veneault-Fourrey C."/>
            <person name="LaButti K."/>
            <person name="Lindquist E.A."/>
            <person name="Lipzen A."/>
            <person name="Lundell T."/>
            <person name="Morin E."/>
            <person name="Murat C."/>
            <person name="Riley R."/>
            <person name="Ohm R."/>
            <person name="Sun H."/>
            <person name="Tunlid A."/>
            <person name="Henrissat B."/>
            <person name="Grigoriev I.V."/>
            <person name="Hibbett D.S."/>
            <person name="Martin F."/>
        </authorList>
    </citation>
    <scope>NUCLEOTIDE SEQUENCE [LARGE SCALE GENOMIC DNA]</scope>
    <source>
        <strain evidence="2">h7</strain>
    </source>
</reference>
<evidence type="ECO:0000313" key="1">
    <source>
        <dbReference type="EMBL" id="KIM39681.1"/>
    </source>
</evidence>
<reference evidence="1 2" key="1">
    <citation type="submission" date="2014-04" db="EMBL/GenBank/DDBJ databases">
        <authorList>
            <consortium name="DOE Joint Genome Institute"/>
            <person name="Kuo A."/>
            <person name="Gay G."/>
            <person name="Dore J."/>
            <person name="Kohler A."/>
            <person name="Nagy L.G."/>
            <person name="Floudas D."/>
            <person name="Copeland A."/>
            <person name="Barry K.W."/>
            <person name="Cichocki N."/>
            <person name="Veneault-Fourrey C."/>
            <person name="LaButti K."/>
            <person name="Lindquist E.A."/>
            <person name="Lipzen A."/>
            <person name="Lundell T."/>
            <person name="Morin E."/>
            <person name="Murat C."/>
            <person name="Sun H."/>
            <person name="Tunlid A."/>
            <person name="Henrissat B."/>
            <person name="Grigoriev I.V."/>
            <person name="Hibbett D.S."/>
            <person name="Martin F."/>
            <person name="Nordberg H.P."/>
            <person name="Cantor M.N."/>
            <person name="Hua S.X."/>
        </authorList>
    </citation>
    <scope>NUCLEOTIDE SEQUENCE [LARGE SCALE GENOMIC DNA]</scope>
    <source>
        <strain evidence="2">h7</strain>
    </source>
</reference>
<dbReference type="Proteomes" id="UP000053424">
    <property type="component" value="Unassembled WGS sequence"/>
</dbReference>
<name>A0A0C3C7Z2_HEBCY</name>
<accession>A0A0C3C7Z2</accession>
<dbReference type="HOGENOM" id="CLU_2197297_0_0_1"/>
<organism evidence="1 2">
    <name type="scientific">Hebeloma cylindrosporum</name>
    <dbReference type="NCBI Taxonomy" id="76867"/>
    <lineage>
        <taxon>Eukaryota</taxon>
        <taxon>Fungi</taxon>
        <taxon>Dikarya</taxon>
        <taxon>Basidiomycota</taxon>
        <taxon>Agaricomycotina</taxon>
        <taxon>Agaricomycetes</taxon>
        <taxon>Agaricomycetidae</taxon>
        <taxon>Agaricales</taxon>
        <taxon>Agaricineae</taxon>
        <taxon>Hymenogastraceae</taxon>
        <taxon>Hebeloma</taxon>
    </lineage>
</organism>
<gene>
    <name evidence="1" type="ORF">M413DRAFT_195117</name>
</gene>
<dbReference type="AlphaFoldDB" id="A0A0C3C7Z2"/>
<protein>
    <submittedName>
        <fullName evidence="1">Uncharacterized protein</fullName>
    </submittedName>
</protein>
<dbReference type="EMBL" id="KN831785">
    <property type="protein sequence ID" value="KIM39681.1"/>
    <property type="molecule type" value="Genomic_DNA"/>
</dbReference>
<proteinExistence type="predicted"/>
<sequence length="108" mass="12109">MNYLLSRLLPGIMQSSVYYSPVSYSPVSSCSPRSFDHAPGPLRVILLDGSLRNKQNMHMIGENLTWLPQCLPPAFFDSSGLASLQSVSETKILMPSWYGKDFYMLIFA</sequence>
<keyword evidence="2" id="KW-1185">Reference proteome</keyword>